<dbReference type="SUPFAM" id="SSF46689">
    <property type="entry name" value="Homeodomain-like"/>
    <property type="match status" value="1"/>
</dbReference>
<dbReference type="PANTHER" id="PTHR47506">
    <property type="entry name" value="TRANSCRIPTIONAL REGULATORY PROTEIN"/>
    <property type="match status" value="1"/>
</dbReference>
<dbReference type="EMBL" id="CAJPUY010000016">
    <property type="protein sequence ID" value="CAG2150857.1"/>
    <property type="molecule type" value="Genomic_DNA"/>
</dbReference>
<dbReference type="PANTHER" id="PTHR47506:SF7">
    <property type="entry name" value="TRANSCRIPTIONAL REGULATORY PROTEIN"/>
    <property type="match status" value="1"/>
</dbReference>
<evidence type="ECO:0000259" key="5">
    <source>
        <dbReference type="PROSITE" id="PS50977"/>
    </source>
</evidence>
<dbReference type="GO" id="GO:0003677">
    <property type="term" value="F:DNA binding"/>
    <property type="evidence" value="ECO:0007669"/>
    <property type="project" value="UniProtKB-UniRule"/>
</dbReference>
<keyword evidence="1" id="KW-0805">Transcription regulation</keyword>
<dbReference type="PROSITE" id="PS50977">
    <property type="entry name" value="HTH_TETR_2"/>
    <property type="match status" value="1"/>
</dbReference>
<keyword evidence="3" id="KW-0804">Transcription</keyword>
<dbReference type="Proteomes" id="UP000672934">
    <property type="component" value="Unassembled WGS sequence"/>
</dbReference>
<dbReference type="PRINTS" id="PR00455">
    <property type="entry name" value="HTHTETR"/>
</dbReference>
<dbReference type="InterPro" id="IPR001647">
    <property type="entry name" value="HTH_TetR"/>
</dbReference>
<dbReference type="SUPFAM" id="SSF48498">
    <property type="entry name" value="Tetracyclin repressor-like, C-terminal domain"/>
    <property type="match status" value="1"/>
</dbReference>
<protein>
    <recommendedName>
        <fullName evidence="5">HTH tetR-type domain-containing protein</fullName>
    </recommendedName>
</protein>
<dbReference type="InterPro" id="IPR009057">
    <property type="entry name" value="Homeodomain-like_sf"/>
</dbReference>
<evidence type="ECO:0000313" key="6">
    <source>
        <dbReference type="EMBL" id="CAG2150857.1"/>
    </source>
</evidence>
<evidence type="ECO:0000256" key="3">
    <source>
        <dbReference type="ARBA" id="ARBA00023163"/>
    </source>
</evidence>
<feature type="domain" description="HTH tetR-type" evidence="5">
    <location>
        <begin position="9"/>
        <end position="69"/>
    </location>
</feature>
<keyword evidence="7" id="KW-1185">Reference proteome</keyword>
<name>A0A916NF23_9BURK</name>
<dbReference type="Gene3D" id="1.10.10.60">
    <property type="entry name" value="Homeodomain-like"/>
    <property type="match status" value="1"/>
</dbReference>
<evidence type="ECO:0000313" key="7">
    <source>
        <dbReference type="Proteomes" id="UP000672934"/>
    </source>
</evidence>
<sequence>MRYPPEHKEATRTRIVKAAARAFRKHGVDGIGVAQLMKGAKLTHGGFYAHFESKDALVADAIEEAFDQTTARLEATLSEAPPDQRRRAVVDAYMTPWHRDHPESGCAIPALGADVSRLDAATRRSFEARITSLIQLIAGEDKDPASRAAAITALAAMVGGMVLARSVRSDALSREILETVRNHA</sequence>
<organism evidence="6 7">
    <name type="scientific">Cupriavidus yeoncheonensis</name>
    <dbReference type="NCBI Taxonomy" id="1462994"/>
    <lineage>
        <taxon>Bacteria</taxon>
        <taxon>Pseudomonadati</taxon>
        <taxon>Pseudomonadota</taxon>
        <taxon>Betaproteobacteria</taxon>
        <taxon>Burkholderiales</taxon>
        <taxon>Burkholderiaceae</taxon>
        <taxon>Cupriavidus</taxon>
    </lineage>
</organism>
<evidence type="ECO:0000256" key="4">
    <source>
        <dbReference type="PROSITE-ProRule" id="PRU00335"/>
    </source>
</evidence>
<dbReference type="Gene3D" id="1.10.357.10">
    <property type="entry name" value="Tetracycline Repressor, domain 2"/>
    <property type="match status" value="1"/>
</dbReference>
<gene>
    <name evidence="6" type="ORF">LMG31506_04309</name>
</gene>
<accession>A0A916NF23</accession>
<reference evidence="6" key="1">
    <citation type="submission" date="2021-03" db="EMBL/GenBank/DDBJ databases">
        <authorList>
            <person name="Peeters C."/>
        </authorList>
    </citation>
    <scope>NUCLEOTIDE SEQUENCE</scope>
    <source>
        <strain evidence="6">LMG 31506</strain>
    </source>
</reference>
<comment type="caution">
    <text evidence="6">The sequence shown here is derived from an EMBL/GenBank/DDBJ whole genome shotgun (WGS) entry which is preliminary data.</text>
</comment>
<dbReference type="InterPro" id="IPR036271">
    <property type="entry name" value="Tet_transcr_reg_TetR-rel_C_sf"/>
</dbReference>
<proteinExistence type="predicted"/>
<evidence type="ECO:0000256" key="1">
    <source>
        <dbReference type="ARBA" id="ARBA00023015"/>
    </source>
</evidence>
<dbReference type="Pfam" id="PF00440">
    <property type="entry name" value="TetR_N"/>
    <property type="match status" value="1"/>
</dbReference>
<dbReference type="AlphaFoldDB" id="A0A916NF23"/>
<evidence type="ECO:0000256" key="2">
    <source>
        <dbReference type="ARBA" id="ARBA00023125"/>
    </source>
</evidence>
<keyword evidence="2 4" id="KW-0238">DNA-binding</keyword>
<feature type="DNA-binding region" description="H-T-H motif" evidence="4">
    <location>
        <begin position="32"/>
        <end position="51"/>
    </location>
</feature>